<dbReference type="Proteomes" id="UP000606044">
    <property type="component" value="Unassembled WGS sequence"/>
</dbReference>
<dbReference type="SUPFAM" id="SSF46458">
    <property type="entry name" value="Globin-like"/>
    <property type="match status" value="1"/>
</dbReference>
<dbReference type="CDD" id="cd08916">
    <property type="entry name" value="TrHb3_P"/>
    <property type="match status" value="1"/>
</dbReference>
<reference evidence="1" key="2">
    <citation type="submission" date="2020-09" db="EMBL/GenBank/DDBJ databases">
        <authorList>
            <person name="Sun Q."/>
            <person name="Sedlacek I."/>
        </authorList>
    </citation>
    <scope>NUCLEOTIDE SEQUENCE</scope>
    <source>
        <strain evidence="1">CCM 7897</strain>
    </source>
</reference>
<evidence type="ECO:0000313" key="2">
    <source>
        <dbReference type="Proteomes" id="UP000606044"/>
    </source>
</evidence>
<evidence type="ECO:0000313" key="1">
    <source>
        <dbReference type="EMBL" id="GGF76931.1"/>
    </source>
</evidence>
<accession>A0A917C8C1</accession>
<reference evidence="1" key="1">
    <citation type="journal article" date="2014" name="Int. J. Syst. Evol. Microbiol.">
        <title>Complete genome sequence of Corynebacterium casei LMG S-19264T (=DSM 44701T), isolated from a smear-ripened cheese.</title>
        <authorList>
            <consortium name="US DOE Joint Genome Institute (JGI-PGF)"/>
            <person name="Walter F."/>
            <person name="Albersmeier A."/>
            <person name="Kalinowski J."/>
            <person name="Ruckert C."/>
        </authorList>
    </citation>
    <scope>NUCLEOTIDE SEQUENCE</scope>
    <source>
        <strain evidence="1">CCM 7897</strain>
    </source>
</reference>
<protein>
    <recommendedName>
        <fullName evidence="3">Hemoglobin</fullName>
    </recommendedName>
</protein>
<keyword evidence="2" id="KW-1185">Reference proteome</keyword>
<dbReference type="InterPro" id="IPR012292">
    <property type="entry name" value="Globin/Proto"/>
</dbReference>
<dbReference type="AlphaFoldDB" id="A0A917C8C1"/>
<dbReference type="RefSeq" id="WP_188582056.1">
    <property type="nucleotide sequence ID" value="NZ_BMCT01000006.1"/>
</dbReference>
<name>A0A917C8C1_9HYPH</name>
<dbReference type="EMBL" id="BMCT01000006">
    <property type="protein sequence ID" value="GGF76931.1"/>
    <property type="molecule type" value="Genomic_DNA"/>
</dbReference>
<dbReference type="Gene3D" id="1.10.490.10">
    <property type="entry name" value="Globins"/>
    <property type="match status" value="1"/>
</dbReference>
<proteinExistence type="predicted"/>
<organism evidence="1 2">
    <name type="scientific">Azorhizobium oxalatiphilum</name>
    <dbReference type="NCBI Taxonomy" id="980631"/>
    <lineage>
        <taxon>Bacteria</taxon>
        <taxon>Pseudomonadati</taxon>
        <taxon>Pseudomonadota</taxon>
        <taxon>Alphaproteobacteria</taxon>
        <taxon>Hyphomicrobiales</taxon>
        <taxon>Xanthobacteraceae</taxon>
        <taxon>Azorhizobium</taxon>
    </lineage>
</organism>
<comment type="caution">
    <text evidence="1">The sequence shown here is derived from an EMBL/GenBank/DDBJ whole genome shotgun (WGS) entry which is preliminary data.</text>
</comment>
<evidence type="ECO:0008006" key="3">
    <source>
        <dbReference type="Google" id="ProtNLM"/>
    </source>
</evidence>
<gene>
    <name evidence="1" type="ORF">GCM10007301_41050</name>
</gene>
<sequence>MTDVLISRHTQITEATIAELVDRFYARARAHERLGPVFVAAVHDWPRHMSTLYAFWSSIMLRSGRYKGSPFVTHATLALDASLFGDWLVLWQETTAELFVPEVAAQFDEKAQRMADSLKAGLLYDPRKADPRQPVS</sequence>
<dbReference type="GO" id="GO:0019825">
    <property type="term" value="F:oxygen binding"/>
    <property type="evidence" value="ECO:0007669"/>
    <property type="project" value="InterPro"/>
</dbReference>
<dbReference type="GO" id="GO:0020037">
    <property type="term" value="F:heme binding"/>
    <property type="evidence" value="ECO:0007669"/>
    <property type="project" value="InterPro"/>
</dbReference>
<dbReference type="InterPro" id="IPR009050">
    <property type="entry name" value="Globin-like_sf"/>
</dbReference>